<evidence type="ECO:0000313" key="9">
    <source>
        <dbReference type="EMBL" id="GBR72673.1"/>
    </source>
</evidence>
<evidence type="ECO:0000259" key="8">
    <source>
        <dbReference type="PROSITE" id="PS50928"/>
    </source>
</evidence>
<dbReference type="GO" id="GO:0010438">
    <property type="term" value="P:cellular response to sulfur starvation"/>
    <property type="evidence" value="ECO:0007669"/>
    <property type="project" value="TreeGrafter"/>
</dbReference>
<keyword evidence="4 7" id="KW-0812">Transmembrane</keyword>
<keyword evidence="10" id="KW-1185">Reference proteome</keyword>
<dbReference type="SUPFAM" id="SSF161098">
    <property type="entry name" value="MetI-like"/>
    <property type="match status" value="1"/>
</dbReference>
<dbReference type="EMBL" id="BGZN01000002">
    <property type="protein sequence ID" value="GBR72673.1"/>
    <property type="molecule type" value="Genomic_DNA"/>
</dbReference>
<feature type="transmembrane region" description="Helical" evidence="7">
    <location>
        <begin position="220"/>
        <end position="242"/>
    </location>
</feature>
<evidence type="ECO:0000256" key="1">
    <source>
        <dbReference type="ARBA" id="ARBA00004651"/>
    </source>
</evidence>
<dbReference type="Proteomes" id="UP000269352">
    <property type="component" value="Unassembled WGS sequence"/>
</dbReference>
<feature type="transmembrane region" description="Helical" evidence="7">
    <location>
        <begin position="169"/>
        <end position="200"/>
    </location>
</feature>
<keyword evidence="5 7" id="KW-1133">Transmembrane helix</keyword>
<name>A0A388T8Z0_TERA1</name>
<dbReference type="Gene3D" id="1.10.3720.10">
    <property type="entry name" value="MetI-like"/>
    <property type="match status" value="1"/>
</dbReference>
<dbReference type="GO" id="GO:0042918">
    <property type="term" value="P:alkanesulfonate transmembrane transport"/>
    <property type="evidence" value="ECO:0007669"/>
    <property type="project" value="UniProtKB-ARBA"/>
</dbReference>
<proteinExistence type="inferred from homology"/>
<evidence type="ECO:0000256" key="3">
    <source>
        <dbReference type="ARBA" id="ARBA00022475"/>
    </source>
</evidence>
<evidence type="ECO:0000313" key="10">
    <source>
        <dbReference type="Proteomes" id="UP000269352"/>
    </source>
</evidence>
<keyword evidence="3" id="KW-1003">Cell membrane</keyword>
<reference evidence="9 10" key="1">
    <citation type="journal article" date="2019" name="ISME J.">
        <title>Genome analyses of uncultured TG2/ZB3 bacteria in 'Margulisbacteria' specifically attached to ectosymbiotic spirochetes of protists in the termite gut.</title>
        <authorList>
            <person name="Utami Y.D."/>
            <person name="Kuwahara H."/>
            <person name="Igai K."/>
            <person name="Murakami T."/>
            <person name="Sugaya K."/>
            <person name="Morikawa T."/>
            <person name="Nagura Y."/>
            <person name="Yuki M."/>
            <person name="Deevong P."/>
            <person name="Inoue T."/>
            <person name="Kihara K."/>
            <person name="Lo N."/>
            <person name="Yamada A."/>
            <person name="Ohkuma M."/>
            <person name="Hongoh Y."/>
        </authorList>
    </citation>
    <scope>NUCLEOTIDE SEQUENCE [LARGE SCALE GENOMIC DNA]</scope>
    <source>
        <strain evidence="9">NkOx7-01</strain>
    </source>
</reference>
<accession>A0A388T8Z0</accession>
<evidence type="ECO:0000256" key="4">
    <source>
        <dbReference type="ARBA" id="ARBA00022692"/>
    </source>
</evidence>
<evidence type="ECO:0000256" key="6">
    <source>
        <dbReference type="ARBA" id="ARBA00023136"/>
    </source>
</evidence>
<sequence length="252" mass="27466">MSVKSGGKYDGFIAPAALLAVWELVTRLGWAPPSLLVPPSQLLGLLVELLLSGELLLNIRVSLLRVAIGFSLGSLLGLLTGLAMGLSARARRIIMPTFNAFRQISLFAWVPLLMLWFGIGEGMKYVFIALGAFPSMALNTMSGIATVPKAFLELARVYEYSRYDTIRRVIIPAAFPSIFTGLRLSLGIAWMMVVGAELLASDVGVGFMMTWGRQLFQMDVVMVGVVVIGVIGVLLNSGVSSLERRLLRYKKR</sequence>
<dbReference type="PROSITE" id="PS50928">
    <property type="entry name" value="ABC_TM1"/>
    <property type="match status" value="1"/>
</dbReference>
<comment type="subcellular location">
    <subcellularLocation>
        <location evidence="1 7">Cell membrane</location>
        <topology evidence="1 7">Multi-pass membrane protein</topology>
    </subcellularLocation>
</comment>
<keyword evidence="6 7" id="KW-0472">Membrane</keyword>
<dbReference type="CDD" id="cd06261">
    <property type="entry name" value="TM_PBP2"/>
    <property type="match status" value="1"/>
</dbReference>
<evidence type="ECO:0000256" key="7">
    <source>
        <dbReference type="RuleBase" id="RU363032"/>
    </source>
</evidence>
<dbReference type="InterPro" id="IPR000515">
    <property type="entry name" value="MetI-like"/>
</dbReference>
<dbReference type="PANTHER" id="PTHR30151:SF25">
    <property type="entry name" value="TAURINE TRANSPORT SYSTEM PERMEASE PROTEIN TAUC"/>
    <property type="match status" value="1"/>
</dbReference>
<protein>
    <submittedName>
        <fullName evidence="9">Nitrate/sulfonate/bicarbonate transport systems permease</fullName>
    </submittedName>
</protein>
<keyword evidence="2 7" id="KW-0813">Transport</keyword>
<dbReference type="AlphaFoldDB" id="A0A388T8Z0"/>
<evidence type="ECO:0000256" key="2">
    <source>
        <dbReference type="ARBA" id="ARBA00022448"/>
    </source>
</evidence>
<evidence type="ECO:0000256" key="5">
    <source>
        <dbReference type="ARBA" id="ARBA00022989"/>
    </source>
</evidence>
<organism evidence="9 10">
    <name type="scientific">Termititenax aidoneus</name>
    <dbReference type="NCBI Taxonomy" id="2218524"/>
    <lineage>
        <taxon>Bacteria</taxon>
        <taxon>Bacillati</taxon>
        <taxon>Candidatus Margulisiibacteriota</taxon>
        <taxon>Candidatus Termititenacia</taxon>
        <taxon>Candidatus Termititenacales</taxon>
        <taxon>Candidatus Termititenacaceae</taxon>
        <taxon>Candidatus Termititenax</taxon>
    </lineage>
</organism>
<dbReference type="FunFam" id="1.10.3720.10:FF:000003">
    <property type="entry name" value="Aliphatic sulfonate ABC transporter permease"/>
    <property type="match status" value="1"/>
</dbReference>
<comment type="similarity">
    <text evidence="7">Belongs to the binding-protein-dependent transport system permease family.</text>
</comment>
<feature type="transmembrane region" description="Helical" evidence="7">
    <location>
        <begin position="100"/>
        <end position="119"/>
    </location>
</feature>
<feature type="transmembrane region" description="Helical" evidence="7">
    <location>
        <begin position="12"/>
        <end position="30"/>
    </location>
</feature>
<gene>
    <name evidence="9" type="primary">ssuC</name>
    <name evidence="9" type="ORF">NO1_0172</name>
</gene>
<dbReference type="Pfam" id="PF00528">
    <property type="entry name" value="BPD_transp_1"/>
    <property type="match status" value="1"/>
</dbReference>
<feature type="transmembrane region" description="Helical" evidence="7">
    <location>
        <begin position="125"/>
        <end position="148"/>
    </location>
</feature>
<feature type="transmembrane region" description="Helical" evidence="7">
    <location>
        <begin position="67"/>
        <end position="88"/>
    </location>
</feature>
<dbReference type="GO" id="GO:0005886">
    <property type="term" value="C:plasma membrane"/>
    <property type="evidence" value="ECO:0007669"/>
    <property type="project" value="UniProtKB-SubCell"/>
</dbReference>
<dbReference type="InterPro" id="IPR035906">
    <property type="entry name" value="MetI-like_sf"/>
</dbReference>
<feature type="domain" description="ABC transmembrane type-1" evidence="8">
    <location>
        <begin position="55"/>
        <end position="239"/>
    </location>
</feature>
<comment type="caution">
    <text evidence="9">The sequence shown here is derived from an EMBL/GenBank/DDBJ whole genome shotgun (WGS) entry which is preliminary data.</text>
</comment>
<dbReference type="PANTHER" id="PTHR30151">
    <property type="entry name" value="ALKANE SULFONATE ABC TRANSPORTER-RELATED, MEMBRANE SUBUNIT"/>
    <property type="match status" value="1"/>
</dbReference>